<sequence>MQAHQRGPDIHPAHHHRLYNHQAQQQHQHSHSTQQFNRRYPRCIGQCRTRDRKRGRHGALLFTKSHDRMGFKQLCRW</sequence>
<evidence type="ECO:0000313" key="2">
    <source>
        <dbReference type="EMBL" id="MBA0879327.1"/>
    </source>
</evidence>
<feature type="region of interest" description="Disordered" evidence="1">
    <location>
        <begin position="1"/>
        <end position="41"/>
    </location>
</feature>
<feature type="compositionally biased region" description="Basic and acidic residues" evidence="1">
    <location>
        <begin position="1"/>
        <end position="12"/>
    </location>
</feature>
<organism evidence="2 3">
    <name type="scientific">Gossypium schwendimanii</name>
    <name type="common">Cotton</name>
    <dbReference type="NCBI Taxonomy" id="34291"/>
    <lineage>
        <taxon>Eukaryota</taxon>
        <taxon>Viridiplantae</taxon>
        <taxon>Streptophyta</taxon>
        <taxon>Embryophyta</taxon>
        <taxon>Tracheophyta</taxon>
        <taxon>Spermatophyta</taxon>
        <taxon>Magnoliopsida</taxon>
        <taxon>eudicotyledons</taxon>
        <taxon>Gunneridae</taxon>
        <taxon>Pentapetalae</taxon>
        <taxon>rosids</taxon>
        <taxon>malvids</taxon>
        <taxon>Malvales</taxon>
        <taxon>Malvaceae</taxon>
        <taxon>Malvoideae</taxon>
        <taxon>Gossypium</taxon>
    </lineage>
</organism>
<proteinExistence type="predicted"/>
<gene>
    <name evidence="2" type="ORF">Goshw_016905</name>
</gene>
<keyword evidence="3" id="KW-1185">Reference proteome</keyword>
<evidence type="ECO:0000256" key="1">
    <source>
        <dbReference type="SAM" id="MobiDB-lite"/>
    </source>
</evidence>
<reference evidence="2 3" key="1">
    <citation type="journal article" date="2019" name="Genome Biol. Evol.">
        <title>Insights into the evolution of the New World diploid cottons (Gossypium, subgenus Houzingenia) based on genome sequencing.</title>
        <authorList>
            <person name="Grover C.E."/>
            <person name="Arick M.A. 2nd"/>
            <person name="Thrash A."/>
            <person name="Conover J.L."/>
            <person name="Sanders W.S."/>
            <person name="Peterson D.G."/>
            <person name="Frelichowski J.E."/>
            <person name="Scheffler J.A."/>
            <person name="Scheffler B.E."/>
            <person name="Wendel J.F."/>
        </authorList>
    </citation>
    <scope>NUCLEOTIDE SEQUENCE [LARGE SCALE GENOMIC DNA]</scope>
    <source>
        <strain evidence="2">1</strain>
        <tissue evidence="2">Leaf</tissue>
    </source>
</reference>
<accession>A0A7J9N868</accession>
<name>A0A7J9N868_GOSSC</name>
<feature type="compositionally biased region" description="Low complexity" evidence="1">
    <location>
        <begin position="21"/>
        <end position="35"/>
    </location>
</feature>
<evidence type="ECO:0000313" key="3">
    <source>
        <dbReference type="Proteomes" id="UP000593576"/>
    </source>
</evidence>
<dbReference type="AlphaFoldDB" id="A0A7J9N868"/>
<comment type="caution">
    <text evidence="2">The sequence shown here is derived from an EMBL/GenBank/DDBJ whole genome shotgun (WGS) entry which is preliminary data.</text>
</comment>
<dbReference type="EMBL" id="JABFAF010274955">
    <property type="protein sequence ID" value="MBA0879327.1"/>
    <property type="molecule type" value="Genomic_DNA"/>
</dbReference>
<dbReference type="Proteomes" id="UP000593576">
    <property type="component" value="Unassembled WGS sequence"/>
</dbReference>
<protein>
    <submittedName>
        <fullName evidence="2">Uncharacterized protein</fullName>
    </submittedName>
</protein>